<gene>
    <name evidence="1" type="ORF">Tci_024143</name>
</gene>
<evidence type="ECO:0000313" key="1">
    <source>
        <dbReference type="EMBL" id="GEU52165.1"/>
    </source>
</evidence>
<organism evidence="1">
    <name type="scientific">Tanacetum cinerariifolium</name>
    <name type="common">Dalmatian daisy</name>
    <name type="synonym">Chrysanthemum cinerariifolium</name>
    <dbReference type="NCBI Taxonomy" id="118510"/>
    <lineage>
        <taxon>Eukaryota</taxon>
        <taxon>Viridiplantae</taxon>
        <taxon>Streptophyta</taxon>
        <taxon>Embryophyta</taxon>
        <taxon>Tracheophyta</taxon>
        <taxon>Spermatophyta</taxon>
        <taxon>Magnoliopsida</taxon>
        <taxon>eudicotyledons</taxon>
        <taxon>Gunneridae</taxon>
        <taxon>Pentapetalae</taxon>
        <taxon>asterids</taxon>
        <taxon>campanulids</taxon>
        <taxon>Asterales</taxon>
        <taxon>Asteraceae</taxon>
        <taxon>Asteroideae</taxon>
        <taxon>Anthemideae</taxon>
        <taxon>Anthemidinae</taxon>
        <taxon>Tanacetum</taxon>
    </lineage>
</organism>
<protein>
    <submittedName>
        <fullName evidence="1">Uncharacterized protein</fullName>
    </submittedName>
</protein>
<accession>A0A6L2KVZ2</accession>
<comment type="caution">
    <text evidence="1">The sequence shown here is derived from an EMBL/GenBank/DDBJ whole genome shotgun (WGS) entry which is preliminary data.</text>
</comment>
<reference evidence="1" key="1">
    <citation type="journal article" date="2019" name="Sci. Rep.">
        <title>Draft genome of Tanacetum cinerariifolium, the natural source of mosquito coil.</title>
        <authorList>
            <person name="Yamashiro T."/>
            <person name="Shiraishi A."/>
            <person name="Satake H."/>
            <person name="Nakayama K."/>
        </authorList>
    </citation>
    <scope>NUCLEOTIDE SEQUENCE</scope>
</reference>
<sequence>MHRIIAWDKVENLNLQSTPQVLPSFEEYTSPVIYLEEVEETLGTPIEPQPQPLTSCPPLDINLGEQRGLEPPIKPPSLDSFRMKEVDHLTNHTPPSPRVASIGLTDISCYYDPCVDDPKKHYGFKPGLLGQSGSLDVDFSNLEMIVNNFLEGLILTIKPKEVENGRINEIRHLKRIIQHPPFQYKALYYHNGVYRYYHLHLNSSVGEPSPLSFK</sequence>
<proteinExistence type="predicted"/>
<dbReference type="AlphaFoldDB" id="A0A6L2KVZ2"/>
<dbReference type="EMBL" id="BKCJ010002975">
    <property type="protein sequence ID" value="GEU52165.1"/>
    <property type="molecule type" value="Genomic_DNA"/>
</dbReference>
<name>A0A6L2KVZ2_TANCI</name>